<evidence type="ECO:0000313" key="1">
    <source>
        <dbReference type="EMBL" id="JAD90794.1"/>
    </source>
</evidence>
<proteinExistence type="predicted"/>
<dbReference type="EMBL" id="GBRH01207101">
    <property type="protein sequence ID" value="JAD90794.1"/>
    <property type="molecule type" value="Transcribed_RNA"/>
</dbReference>
<reference evidence="1" key="1">
    <citation type="submission" date="2014-09" db="EMBL/GenBank/DDBJ databases">
        <authorList>
            <person name="Magalhaes I.L.F."/>
            <person name="Oliveira U."/>
            <person name="Santos F.R."/>
            <person name="Vidigal T.H.D.A."/>
            <person name="Brescovit A.D."/>
            <person name="Santos A.J."/>
        </authorList>
    </citation>
    <scope>NUCLEOTIDE SEQUENCE</scope>
    <source>
        <tissue evidence="1">Shoot tissue taken approximately 20 cm above the soil surface</tissue>
    </source>
</reference>
<sequence length="52" mass="5945">MIPLSEGLLTKCSYMRPWHQLESDPSKTNPSAHINISKLAPNTYKNLYRNGQ</sequence>
<accession>A0A0A9DQE1</accession>
<reference evidence="1" key="2">
    <citation type="journal article" date="2015" name="Data Brief">
        <title>Shoot transcriptome of the giant reed, Arundo donax.</title>
        <authorList>
            <person name="Barrero R.A."/>
            <person name="Guerrero F.D."/>
            <person name="Moolhuijzen P."/>
            <person name="Goolsby J.A."/>
            <person name="Tidwell J."/>
            <person name="Bellgard S.E."/>
            <person name="Bellgard M.I."/>
        </authorList>
    </citation>
    <scope>NUCLEOTIDE SEQUENCE</scope>
    <source>
        <tissue evidence="1">Shoot tissue taken approximately 20 cm above the soil surface</tissue>
    </source>
</reference>
<protein>
    <submittedName>
        <fullName evidence="1">Uncharacterized protein</fullName>
    </submittedName>
</protein>
<organism evidence="1">
    <name type="scientific">Arundo donax</name>
    <name type="common">Giant reed</name>
    <name type="synonym">Donax arundinaceus</name>
    <dbReference type="NCBI Taxonomy" id="35708"/>
    <lineage>
        <taxon>Eukaryota</taxon>
        <taxon>Viridiplantae</taxon>
        <taxon>Streptophyta</taxon>
        <taxon>Embryophyta</taxon>
        <taxon>Tracheophyta</taxon>
        <taxon>Spermatophyta</taxon>
        <taxon>Magnoliopsida</taxon>
        <taxon>Liliopsida</taxon>
        <taxon>Poales</taxon>
        <taxon>Poaceae</taxon>
        <taxon>PACMAD clade</taxon>
        <taxon>Arundinoideae</taxon>
        <taxon>Arundineae</taxon>
        <taxon>Arundo</taxon>
    </lineage>
</organism>
<name>A0A0A9DQE1_ARUDO</name>
<dbReference type="AlphaFoldDB" id="A0A0A9DQE1"/>